<dbReference type="Proteomes" id="UP000735874">
    <property type="component" value="Unassembled WGS sequence"/>
</dbReference>
<dbReference type="EMBL" id="RCMV01000100">
    <property type="protein sequence ID" value="KAG3224843.1"/>
    <property type="molecule type" value="Genomic_DNA"/>
</dbReference>
<evidence type="ECO:0000313" key="5">
    <source>
        <dbReference type="EMBL" id="KAG2990767.1"/>
    </source>
</evidence>
<feature type="region of interest" description="Disordered" evidence="1">
    <location>
        <begin position="23"/>
        <end position="66"/>
    </location>
</feature>
<sequence length="66" mass="7087">MSAIISMPNDYKSSTRQRLVLTIGKPGETEQQTLRQAPSGDARIQQGYKAASDGEAQASDRSNTSS</sequence>
<dbReference type="Proteomes" id="UP000736787">
    <property type="component" value="Unassembled WGS sequence"/>
</dbReference>
<reference evidence="4" key="1">
    <citation type="submission" date="2018-10" db="EMBL/GenBank/DDBJ databases">
        <title>Effector identification in a new, highly contiguous assembly of the strawberry crown rot pathogen Phytophthora cactorum.</title>
        <authorList>
            <person name="Armitage A.D."/>
            <person name="Nellist C.F."/>
            <person name="Bates H."/>
            <person name="Vickerstaff R.J."/>
            <person name="Harrison R.J."/>
        </authorList>
    </citation>
    <scope>NUCLEOTIDE SEQUENCE</scope>
    <source>
        <strain evidence="2">15-7</strain>
        <strain evidence="3">4032</strain>
        <strain evidence="4">4040</strain>
        <strain evidence="5">P415</strain>
        <strain evidence="6">P421</strain>
    </source>
</reference>
<evidence type="ECO:0000313" key="7">
    <source>
        <dbReference type="Proteomes" id="UP000736787"/>
    </source>
</evidence>
<dbReference type="Proteomes" id="UP000760860">
    <property type="component" value="Unassembled WGS sequence"/>
</dbReference>
<gene>
    <name evidence="2" type="ORF">PC113_g6646</name>
    <name evidence="3" type="ORF">PC115_g5401</name>
    <name evidence="4" type="ORF">PC117_g6008</name>
    <name evidence="5" type="ORF">PC118_g5447</name>
    <name evidence="6" type="ORF">PC129_g4521</name>
</gene>
<evidence type="ECO:0000256" key="1">
    <source>
        <dbReference type="SAM" id="MobiDB-lite"/>
    </source>
</evidence>
<dbReference type="Proteomes" id="UP000774804">
    <property type="component" value="Unassembled WGS sequence"/>
</dbReference>
<dbReference type="AlphaFoldDB" id="A0A8T1E2P7"/>
<evidence type="ECO:0000313" key="3">
    <source>
        <dbReference type="EMBL" id="KAG2933731.1"/>
    </source>
</evidence>
<dbReference type="EMBL" id="RCMG01000138">
    <property type="protein sequence ID" value="KAG2862047.1"/>
    <property type="molecule type" value="Genomic_DNA"/>
</dbReference>
<dbReference type="EMBL" id="RCMK01000110">
    <property type="protein sequence ID" value="KAG2948465.1"/>
    <property type="molecule type" value="Genomic_DNA"/>
</dbReference>
<dbReference type="Proteomes" id="UP000697107">
    <property type="component" value="Unassembled WGS sequence"/>
</dbReference>
<dbReference type="EMBL" id="RCMI01000112">
    <property type="protein sequence ID" value="KAG2933731.1"/>
    <property type="molecule type" value="Genomic_DNA"/>
</dbReference>
<evidence type="ECO:0000313" key="2">
    <source>
        <dbReference type="EMBL" id="KAG2862047.1"/>
    </source>
</evidence>
<accession>A0A8T1E2P7</accession>
<dbReference type="EMBL" id="RCML01000112">
    <property type="protein sequence ID" value="KAG2990767.1"/>
    <property type="molecule type" value="Genomic_DNA"/>
</dbReference>
<protein>
    <submittedName>
        <fullName evidence="4">Uncharacterized protein</fullName>
    </submittedName>
</protein>
<evidence type="ECO:0000313" key="6">
    <source>
        <dbReference type="EMBL" id="KAG3224843.1"/>
    </source>
</evidence>
<name>A0A8T1E2P7_9STRA</name>
<comment type="caution">
    <text evidence="4">The sequence shown here is derived from an EMBL/GenBank/DDBJ whole genome shotgun (WGS) entry which is preliminary data.</text>
</comment>
<evidence type="ECO:0000313" key="4">
    <source>
        <dbReference type="EMBL" id="KAG2948465.1"/>
    </source>
</evidence>
<organism evidence="4 7">
    <name type="scientific">Phytophthora cactorum</name>
    <dbReference type="NCBI Taxonomy" id="29920"/>
    <lineage>
        <taxon>Eukaryota</taxon>
        <taxon>Sar</taxon>
        <taxon>Stramenopiles</taxon>
        <taxon>Oomycota</taxon>
        <taxon>Peronosporomycetes</taxon>
        <taxon>Peronosporales</taxon>
        <taxon>Peronosporaceae</taxon>
        <taxon>Phytophthora</taxon>
    </lineage>
</organism>
<proteinExistence type="predicted"/>